<reference evidence="3" key="1">
    <citation type="journal article" date="2018" name="Genome Biol.">
        <title>SKESA: strategic k-mer extension for scrupulous assemblies.</title>
        <authorList>
            <person name="Souvorov A."/>
            <person name="Agarwala R."/>
            <person name="Lipman D.J."/>
        </authorList>
    </citation>
    <scope>NUCLEOTIDE SEQUENCE</scope>
    <source>
        <strain evidence="4">MA.CK_07/00004777</strain>
        <strain evidence="3">MA.GW_S04877-08</strain>
    </source>
</reference>
<reference evidence="3" key="2">
    <citation type="submission" date="2020-02" db="EMBL/GenBank/DDBJ databases">
        <authorList>
            <consortium name="NCBI Pathogen Detection Project"/>
        </authorList>
    </citation>
    <scope>NUCLEOTIDE SEQUENCE</scope>
    <source>
        <strain evidence="4">MA.CK_07/00004777</strain>
        <strain evidence="3">MA.GW_S04877-08</strain>
    </source>
</reference>
<dbReference type="AlphaFoldDB" id="A0A754G3T3"/>
<proteinExistence type="predicted"/>
<feature type="domain" description="Phage tail collar" evidence="2">
    <location>
        <begin position="303"/>
        <end position="351"/>
    </location>
</feature>
<protein>
    <submittedName>
        <fullName evidence="3">Tail fiber protein</fullName>
    </submittedName>
</protein>
<dbReference type="Pfam" id="PF07484">
    <property type="entry name" value="Collar"/>
    <property type="match status" value="1"/>
</dbReference>
<dbReference type="SUPFAM" id="SSF88874">
    <property type="entry name" value="Receptor-binding domain of short tail fibre protein gp12"/>
    <property type="match status" value="1"/>
</dbReference>
<dbReference type="EMBL" id="DAAWNX010000004">
    <property type="protein sequence ID" value="HAF8673521.1"/>
    <property type="molecule type" value="Genomic_DNA"/>
</dbReference>
<evidence type="ECO:0000259" key="2">
    <source>
        <dbReference type="Pfam" id="PF07484"/>
    </source>
</evidence>
<comment type="caution">
    <text evidence="3">The sequence shown here is derived from an EMBL/GenBank/DDBJ whole genome shotgun (WGS) entry which is preliminary data.</text>
</comment>
<sequence length="484" mass="51601">MKLNDKPRQLAVPFASTGDKNTIPDKATQQTKESGNAAYDSGFPPVTMTPISAGGIPPHGKDFNGLMHDITAAIRYVQAGGLYTYNADFAGAIGGYAKDAILAGVSTTAVWLNTIDDNLTDPEGTDSAGWVNLLADPLKLFLRQKNNLSDLQNKGTARDNLQVYSQEQTDLKYLAKDQNGSDIPEKPLFVQNIGALPANGTAVAANRLVSRGALTALTGTTRGSDSGLIMGEVYNNGYPTQYGNILRLTGTGDGEILIGWSGVNGAPAPAYIRSHRDTADAEWSEWAMFYTSLNPPPDSYPVGAAIAWPSDVLPDGGYAFMHGQPFDKSAYPLLARAYPSGVIPDMRGWTIKGTPVSGRAALSQEMDGNKRHSHTARAQDTDLGTKNTSSFDYGSKGSDAGGDHVHEFGSYVNSYWGDSNHTSFLAGGGAWTKNAGIHSHTTWIGPHGHTVYIGPHGHLVIVDPDGNDEVTVKNIAFNYIVRLA</sequence>
<evidence type="ECO:0000256" key="1">
    <source>
        <dbReference type="SAM" id="MobiDB-lite"/>
    </source>
</evidence>
<evidence type="ECO:0000313" key="4">
    <source>
        <dbReference type="EMBL" id="HAG3177567.1"/>
    </source>
</evidence>
<dbReference type="PANTHER" id="PTHR35191">
    <property type="entry name" value="PROPHAGE SIDE TAIL FIBER PROTEIN HOMOLOG STFQ-RELATED"/>
    <property type="match status" value="1"/>
</dbReference>
<feature type="region of interest" description="Disordered" evidence="1">
    <location>
        <begin position="1"/>
        <end position="41"/>
    </location>
</feature>
<name>A0A754G3T3_SALER</name>
<accession>A0A754G3T3</accession>
<feature type="region of interest" description="Disordered" evidence="1">
    <location>
        <begin position="367"/>
        <end position="386"/>
    </location>
</feature>
<dbReference type="InterPro" id="IPR051934">
    <property type="entry name" value="Phage_Tail_Fiber_Structural"/>
</dbReference>
<organism evidence="3">
    <name type="scientific">Salmonella enterica</name>
    <name type="common">Salmonella choleraesuis</name>
    <dbReference type="NCBI Taxonomy" id="28901"/>
    <lineage>
        <taxon>Bacteria</taxon>
        <taxon>Pseudomonadati</taxon>
        <taxon>Pseudomonadota</taxon>
        <taxon>Gammaproteobacteria</taxon>
        <taxon>Enterobacterales</taxon>
        <taxon>Enterobacteriaceae</taxon>
        <taxon>Salmonella</taxon>
    </lineage>
</organism>
<evidence type="ECO:0000313" key="3">
    <source>
        <dbReference type="EMBL" id="HAF8673521.1"/>
    </source>
</evidence>
<dbReference type="Gene3D" id="3.90.1340.10">
    <property type="entry name" value="Phage tail collar domain"/>
    <property type="match status" value="1"/>
</dbReference>
<feature type="compositionally biased region" description="Polar residues" evidence="1">
    <location>
        <begin position="376"/>
        <end position="386"/>
    </location>
</feature>
<dbReference type="InterPro" id="IPR011083">
    <property type="entry name" value="Phage_tail_collar_dom"/>
</dbReference>
<dbReference type="EMBL" id="DAAXYZ010000006">
    <property type="protein sequence ID" value="HAG3177567.1"/>
    <property type="molecule type" value="Genomic_DNA"/>
</dbReference>
<gene>
    <name evidence="3" type="ORF">G5V20_002814</name>
    <name evidence="4" type="ORF">G8Z49_002976</name>
</gene>
<dbReference type="InterPro" id="IPR037053">
    <property type="entry name" value="Phage_tail_collar_dom_sf"/>
</dbReference>
<dbReference type="PANTHER" id="PTHR35191:SF1">
    <property type="entry name" value="PROPHAGE SIDE TAIL FIBER PROTEIN HOMOLOG STFQ-RELATED"/>
    <property type="match status" value="1"/>
</dbReference>